<organism evidence="1 2">
    <name type="scientific">Kribbella orskensis</name>
    <dbReference type="NCBI Taxonomy" id="2512216"/>
    <lineage>
        <taxon>Bacteria</taxon>
        <taxon>Bacillati</taxon>
        <taxon>Actinomycetota</taxon>
        <taxon>Actinomycetes</taxon>
        <taxon>Propionibacteriales</taxon>
        <taxon>Kribbellaceae</taxon>
        <taxon>Kribbella</taxon>
    </lineage>
</organism>
<protein>
    <recommendedName>
        <fullName evidence="3">DNA-binding protein</fullName>
    </recommendedName>
</protein>
<comment type="caution">
    <text evidence="1">The sequence shown here is derived from an EMBL/GenBank/DDBJ whole genome shotgun (WGS) entry which is preliminary data.</text>
</comment>
<keyword evidence="2" id="KW-1185">Reference proteome</keyword>
<evidence type="ECO:0000313" key="2">
    <source>
        <dbReference type="Proteomes" id="UP000295818"/>
    </source>
</evidence>
<gene>
    <name evidence="1" type="ORF">EV644_103111</name>
</gene>
<dbReference type="EMBL" id="SLWM01000003">
    <property type="protein sequence ID" value="TCO27414.1"/>
    <property type="molecule type" value="Genomic_DNA"/>
</dbReference>
<name>A0ABY2BP83_9ACTN</name>
<evidence type="ECO:0000313" key="1">
    <source>
        <dbReference type="EMBL" id="TCO27414.1"/>
    </source>
</evidence>
<reference evidence="1 2" key="1">
    <citation type="journal article" date="2015" name="Stand. Genomic Sci.">
        <title>Genomic Encyclopedia of Bacterial and Archaeal Type Strains, Phase III: the genomes of soil and plant-associated and newly described type strains.</title>
        <authorList>
            <person name="Whitman W.B."/>
            <person name="Woyke T."/>
            <person name="Klenk H.P."/>
            <person name="Zhou Y."/>
            <person name="Lilburn T.G."/>
            <person name="Beck B.J."/>
            <person name="De Vos P."/>
            <person name="Vandamme P."/>
            <person name="Eisen J.A."/>
            <person name="Garrity G."/>
            <person name="Hugenholtz P."/>
            <person name="Kyrpides N.C."/>
        </authorList>
    </citation>
    <scope>NUCLEOTIDE SEQUENCE [LARGE SCALE GENOMIC DNA]</scope>
    <source>
        <strain evidence="1 2">VKM Ac-2538</strain>
    </source>
</reference>
<evidence type="ECO:0008006" key="3">
    <source>
        <dbReference type="Google" id="ProtNLM"/>
    </source>
</evidence>
<sequence>MQYACNRPLCSSPRNLTPEGWNIGGGPWARMCRMTVRLYVGPAYGIADADDLRARIEAWRSDPSSPPPRAARTGEYLRTGAGQLVWVGDDDVVLPLAWLADESAISIAKVIGDAYRHAARLPRRALLDDVTVEAWVTSISGEDFAALTAAGALEHAPTGDARLVVGNTVRVRAHGEVPRSADLDEATIFKIAAQHLPKGMTVTGVEVVVINSTHDLVIVEATLSPRSRLTLGQVIHAGEGISALLQVAELDAARAWALVQSGRGDLLIGQHESDWLEVKSAAYRLEEPAQVIEASQDVARLANGGTAGLLVCGYKTKRLQGGGELITALSPIPDDRAQVARLRRALDRTIYPPIPGLRISYVPVARSSTGLLAVFVPRQLPRLRPFLVHGAVAAGRVEGAFISIVTRRDDESLSITAAQIHALLAGGLAQDPAEYADTVQDAGLPMSYPEVPLTPRFHPSRFADPLQFQPDMPGLNLRAVMSLEVPIGPEFLIEPRHRKRLLAALDACGGNAWMQPSGAWQSTSHAVFAREVDNGFERLTITRETGVNAIIVIADHVAAAHGQMASMAFVIDQLADLIRRCASDLRAPVHGIASGGRPRVVELHIEARGKTPAGSSRTLSEFVDLAPLGEGRTRGLTDGATAWPPSWATGGAERALALEAFRRTALDWGYLDPDPAFAALGWSPG</sequence>
<accession>A0ABY2BP83</accession>
<proteinExistence type="predicted"/>
<dbReference type="Proteomes" id="UP000295818">
    <property type="component" value="Unassembled WGS sequence"/>
</dbReference>